<gene>
    <name evidence="1" type="ORF">GCM10010873_21900</name>
</gene>
<dbReference type="AlphaFoldDB" id="A0AA37X441"/>
<accession>A0AA37X441</accession>
<evidence type="ECO:0000313" key="2">
    <source>
        <dbReference type="Proteomes" id="UP001157355"/>
    </source>
</evidence>
<protein>
    <submittedName>
        <fullName evidence="1">Uncharacterized protein</fullName>
    </submittedName>
</protein>
<reference evidence="1 2" key="1">
    <citation type="journal article" date="2014" name="Int. J. Syst. Evol. Microbiol.">
        <title>Complete genome sequence of Corynebacterium casei LMG S-19264T (=DSM 44701T), isolated from a smear-ripened cheese.</title>
        <authorList>
            <consortium name="US DOE Joint Genome Institute (JGI-PGF)"/>
            <person name="Walter F."/>
            <person name="Albersmeier A."/>
            <person name="Kalinowski J."/>
            <person name="Ruckert C."/>
        </authorList>
    </citation>
    <scope>NUCLEOTIDE SEQUENCE [LARGE SCALE GENOMIC DNA]</scope>
    <source>
        <strain evidence="1 2">NBRC 111766</strain>
    </source>
</reference>
<organism evidence="1 2">
    <name type="scientific">Cypionkella aquatica</name>
    <dbReference type="NCBI Taxonomy" id="1756042"/>
    <lineage>
        <taxon>Bacteria</taxon>
        <taxon>Pseudomonadati</taxon>
        <taxon>Pseudomonadota</taxon>
        <taxon>Alphaproteobacteria</taxon>
        <taxon>Rhodobacterales</taxon>
        <taxon>Paracoccaceae</taxon>
        <taxon>Cypionkella</taxon>
    </lineage>
</organism>
<evidence type="ECO:0000313" key="1">
    <source>
        <dbReference type="EMBL" id="GLS87216.1"/>
    </source>
</evidence>
<sequence>MRALQMTQVFVLCTGRCGSKTFTRAAEHMTNFTAKHESRTHLLGANRFAYPVNHIEIDNRLAWWTGKLNQAYGDTPFYVHLTRDRDAVIKSYVARKNYGLVKAYRETMLCNLPLRKPNTDITAIAEDLVDTITSNITYFLRDKTRVMQMRMETMEQDFPAFWDWVSAKGDLAAAMTEWTVRHNATE</sequence>
<proteinExistence type="predicted"/>
<name>A0AA37X441_9RHOB</name>
<dbReference type="Proteomes" id="UP001157355">
    <property type="component" value="Unassembled WGS sequence"/>
</dbReference>
<dbReference type="EMBL" id="BSPP01000007">
    <property type="protein sequence ID" value="GLS87216.1"/>
    <property type="molecule type" value="Genomic_DNA"/>
</dbReference>
<comment type="caution">
    <text evidence="1">The sequence shown here is derived from an EMBL/GenBank/DDBJ whole genome shotgun (WGS) entry which is preliminary data.</text>
</comment>
<keyword evidence="2" id="KW-1185">Reference proteome</keyword>